<evidence type="ECO:0008006" key="4">
    <source>
        <dbReference type="Google" id="ProtNLM"/>
    </source>
</evidence>
<proteinExistence type="predicted"/>
<evidence type="ECO:0000313" key="2">
    <source>
        <dbReference type="EnsemblPlants" id="TraesCS1A02G101400.1"/>
    </source>
</evidence>
<dbReference type="Gramene" id="TraesCS1A02G101400.1">
    <property type="protein sequence ID" value="TraesCS1A02G101400.1"/>
    <property type="gene ID" value="TraesCS1A02G101400"/>
</dbReference>
<dbReference type="InterPro" id="IPR038765">
    <property type="entry name" value="Papain-like_cys_pep_sf"/>
</dbReference>
<accession>A0A3B5XWB3</accession>
<dbReference type="Gramene" id="TraesWEE_scaffold_055324_01G000100.1">
    <property type="protein sequence ID" value="TraesWEE_scaffold_055324_01G000100.1"/>
    <property type="gene ID" value="TraesWEE_scaffold_055324_01G000100"/>
</dbReference>
<dbReference type="Gramene" id="TraesCS1A03G0246000.1">
    <property type="protein sequence ID" value="TraesCS1A03G0246000.1.CDS"/>
    <property type="gene ID" value="TraesCS1A03G0246000"/>
</dbReference>
<feature type="compositionally biased region" description="Basic and acidic residues" evidence="1">
    <location>
        <begin position="90"/>
        <end position="107"/>
    </location>
</feature>
<evidence type="ECO:0000313" key="3">
    <source>
        <dbReference type="Proteomes" id="UP000019116"/>
    </source>
</evidence>
<dbReference type="Gramene" id="TraesCLE_scaffold_070557_01G000100.1">
    <property type="protein sequence ID" value="TraesCLE_scaffold_070557_01G000100.1"/>
    <property type="gene ID" value="TraesCLE_scaffold_070557_01G000100"/>
</dbReference>
<name>A0A3B5XWB3_WHEAT</name>
<dbReference type="STRING" id="4565.A0A3B5XWB3"/>
<dbReference type="PANTHER" id="PTHR36479:SF10">
    <property type="entry name" value="UBIQUITIN-LIKE PROTEASE FAMILY PROFILE DOMAIN-CONTAINING PROTEIN"/>
    <property type="match status" value="1"/>
</dbReference>
<dbReference type="AlphaFoldDB" id="A0A3B5XWB3"/>
<reference evidence="2" key="1">
    <citation type="submission" date="2018-08" db="EMBL/GenBank/DDBJ databases">
        <authorList>
            <person name="Rossello M."/>
        </authorList>
    </citation>
    <scope>NUCLEOTIDE SEQUENCE [LARGE SCALE GENOMIC DNA]</scope>
    <source>
        <strain evidence="2">cv. Chinese Spring</strain>
    </source>
</reference>
<keyword evidence="3" id="KW-1185">Reference proteome</keyword>
<organism evidence="2">
    <name type="scientific">Triticum aestivum</name>
    <name type="common">Wheat</name>
    <dbReference type="NCBI Taxonomy" id="4565"/>
    <lineage>
        <taxon>Eukaryota</taxon>
        <taxon>Viridiplantae</taxon>
        <taxon>Streptophyta</taxon>
        <taxon>Embryophyta</taxon>
        <taxon>Tracheophyta</taxon>
        <taxon>Spermatophyta</taxon>
        <taxon>Magnoliopsida</taxon>
        <taxon>Liliopsida</taxon>
        <taxon>Poales</taxon>
        <taxon>Poaceae</taxon>
        <taxon>BOP clade</taxon>
        <taxon>Pooideae</taxon>
        <taxon>Triticodae</taxon>
        <taxon>Triticeae</taxon>
        <taxon>Triticinae</taxon>
        <taxon>Triticum</taxon>
    </lineage>
</organism>
<dbReference type="EnsemblPlants" id="TraesCS1A02G101400.1">
    <property type="protein sequence ID" value="TraesCS1A02G101400.1"/>
    <property type="gene ID" value="TraesCS1A02G101400"/>
</dbReference>
<dbReference type="Proteomes" id="UP000019116">
    <property type="component" value="Chromosome 1A"/>
</dbReference>
<dbReference type="Gene3D" id="3.40.395.10">
    <property type="entry name" value="Adenoviral Proteinase, Chain A"/>
    <property type="match status" value="1"/>
</dbReference>
<protein>
    <recommendedName>
        <fullName evidence="4">Ubiquitin-like protease family profile domain-containing protein</fullName>
    </recommendedName>
</protein>
<evidence type="ECO:0000256" key="1">
    <source>
        <dbReference type="SAM" id="MobiDB-lite"/>
    </source>
</evidence>
<reference evidence="2" key="2">
    <citation type="submission" date="2018-10" db="UniProtKB">
        <authorList>
            <consortium name="EnsemblPlants"/>
        </authorList>
    </citation>
    <scope>IDENTIFICATION</scope>
</reference>
<dbReference type="Gramene" id="TraesCAD_scaffold_065222_01G000100.1">
    <property type="protein sequence ID" value="TraesCAD_scaffold_065222_01G000100.1"/>
    <property type="gene ID" value="TraesCAD_scaffold_065222_01G000100"/>
</dbReference>
<dbReference type="OrthoDB" id="713423at2759"/>
<dbReference type="Gramene" id="TraesROB_scaffold_059020_01G000500.1">
    <property type="protein sequence ID" value="TraesROB_scaffold_059020_01G000500.1"/>
    <property type="gene ID" value="TraesROB_scaffold_059020_01G000500"/>
</dbReference>
<dbReference type="PANTHER" id="PTHR36479">
    <property type="entry name" value="ULP_PROTEASE DOMAIN-CONTAINING PROTEIN"/>
    <property type="match status" value="1"/>
</dbReference>
<sequence length="529" mass="58285">MKKNLKLPQTKQQMPRADAEINVDKEAVAQTVVPIVVIREPTTTKDVSAIPVEPTTITRAQQIKGKIPLSTAPPKPAKRPQKIVKFAKCTKEEQGREGVGSRHETEQRATANAAGLPSSASLVPTQAAKVPTEDTSVPTEVVIVKTSRVVQEDSTATASPKEEVFNIVSRFKPPRPPNTTLLRIRSANDAPVNVPQEDAPGLQPIRRSNSCSYHGDGYCDEPTFDLGLDDDAGHAATLAPAAQTGEANVVVIDEDELDPATANEGCVAADAGKGLAHQPDVGSPDSCHTPICGKPVVGTSSSSGLPVARRQRRVIRPRASQRSPFIDYNKNKTFNSNEAVNKLYAATMYWVRHIPGVDDENTRQANSPQPIPAIIKYGNFFITLKELVDSMKPKQWLSRVVIETGIIHIMNNLPEGSNKVVMPLRFSINLQKGIYNMNEINKKFEHKNHLDKKDLCANVNNREGGGHYWVFNINLRDGRFEVLDSNRKLEDIELMDIASTIAGAIRQLWRKHYPKQSIEHFQLIDIDVP</sequence>
<dbReference type="SUPFAM" id="SSF54001">
    <property type="entry name" value="Cysteine proteinases"/>
    <property type="match status" value="1"/>
</dbReference>
<feature type="region of interest" description="Disordered" evidence="1">
    <location>
        <begin position="90"/>
        <end position="134"/>
    </location>
</feature>